<evidence type="ECO:0000256" key="6">
    <source>
        <dbReference type="ARBA" id="ARBA00023242"/>
    </source>
</evidence>
<keyword evidence="2" id="KW-0479">Metal-binding</keyword>
<evidence type="ECO:0000256" key="1">
    <source>
        <dbReference type="ARBA" id="ARBA00004123"/>
    </source>
</evidence>
<dbReference type="Gene3D" id="3.30.160.60">
    <property type="entry name" value="Classic Zinc Finger"/>
    <property type="match status" value="1"/>
</dbReference>
<dbReference type="SUPFAM" id="SSF57667">
    <property type="entry name" value="beta-beta-alpha zinc fingers"/>
    <property type="match status" value="1"/>
</dbReference>
<dbReference type="EMBL" id="JAODUO010000942">
    <property type="protein sequence ID" value="KAK2172649.1"/>
    <property type="molecule type" value="Genomic_DNA"/>
</dbReference>
<comment type="caution">
    <text evidence="9">The sequence shown here is derived from an EMBL/GenBank/DDBJ whole genome shotgun (WGS) entry which is preliminary data.</text>
</comment>
<evidence type="ECO:0000256" key="7">
    <source>
        <dbReference type="PROSITE-ProRule" id="PRU00042"/>
    </source>
</evidence>
<dbReference type="PROSITE" id="PS50157">
    <property type="entry name" value="ZINC_FINGER_C2H2_2"/>
    <property type="match status" value="1"/>
</dbReference>
<evidence type="ECO:0000313" key="9">
    <source>
        <dbReference type="EMBL" id="KAK2172649.1"/>
    </source>
</evidence>
<keyword evidence="4 7" id="KW-0863">Zinc-finger</keyword>
<evidence type="ECO:0000256" key="2">
    <source>
        <dbReference type="ARBA" id="ARBA00022723"/>
    </source>
</evidence>
<dbReference type="SMART" id="SM00355">
    <property type="entry name" value="ZnF_C2H2"/>
    <property type="match status" value="2"/>
</dbReference>
<comment type="subcellular location">
    <subcellularLocation>
        <location evidence="1">Nucleus</location>
    </subcellularLocation>
</comment>
<dbReference type="PROSITE" id="PS00028">
    <property type="entry name" value="ZINC_FINGER_C2H2_1"/>
    <property type="match status" value="2"/>
</dbReference>
<evidence type="ECO:0000256" key="5">
    <source>
        <dbReference type="ARBA" id="ARBA00022833"/>
    </source>
</evidence>
<proteinExistence type="predicted"/>
<keyword evidence="10" id="KW-1185">Reference proteome</keyword>
<sequence length="267" mass="30357">MSARGPSVSDTLGYPALSSAIKGVQKIIGPQQPRGDFSLPQQNAPVLGFCCAFCGKRFSRKDNLLVHSRLHTGDKHMCRLCDASYVTKRGLQSHVWKKHGILDDLFEDPSRELPLQNTIGFRLLIEDLPPLAPPTNDVYAMWTTIAGAILRVDGSFVSARVVKRRHQRFSTRDIVMAMRAMTRARDNADYVGEMRHLVHKVKIFYKCPPSLIRETALLRYGLTLDGYREQYFKDPRPMRGGPFDWNSYLGMVMENSPFEMSYPLPNH</sequence>
<name>A0AAD9KK70_RIDPI</name>
<keyword evidence="6" id="KW-0539">Nucleus</keyword>
<evidence type="ECO:0000313" key="10">
    <source>
        <dbReference type="Proteomes" id="UP001209878"/>
    </source>
</evidence>
<dbReference type="GO" id="GO:0005634">
    <property type="term" value="C:nucleus"/>
    <property type="evidence" value="ECO:0007669"/>
    <property type="project" value="UniProtKB-SubCell"/>
</dbReference>
<keyword evidence="5" id="KW-0862">Zinc</keyword>
<evidence type="ECO:0000256" key="3">
    <source>
        <dbReference type="ARBA" id="ARBA00022737"/>
    </source>
</evidence>
<feature type="domain" description="C2H2-type" evidence="8">
    <location>
        <begin position="49"/>
        <end position="76"/>
    </location>
</feature>
<evidence type="ECO:0000259" key="8">
    <source>
        <dbReference type="PROSITE" id="PS50157"/>
    </source>
</evidence>
<reference evidence="9" key="1">
    <citation type="journal article" date="2023" name="Mol. Biol. Evol.">
        <title>Third-Generation Sequencing Reveals the Adaptive Role of the Epigenome in Three Deep-Sea Polychaetes.</title>
        <authorList>
            <person name="Perez M."/>
            <person name="Aroh O."/>
            <person name="Sun Y."/>
            <person name="Lan Y."/>
            <person name="Juniper S.K."/>
            <person name="Young C.R."/>
            <person name="Angers B."/>
            <person name="Qian P.Y."/>
        </authorList>
    </citation>
    <scope>NUCLEOTIDE SEQUENCE</scope>
    <source>
        <strain evidence="9">R07B-5</strain>
    </source>
</reference>
<gene>
    <name evidence="9" type="ORF">NP493_942g00063</name>
</gene>
<dbReference type="GO" id="GO:0008270">
    <property type="term" value="F:zinc ion binding"/>
    <property type="evidence" value="ECO:0007669"/>
    <property type="project" value="UniProtKB-KW"/>
</dbReference>
<evidence type="ECO:0000256" key="4">
    <source>
        <dbReference type="ARBA" id="ARBA00022771"/>
    </source>
</evidence>
<dbReference type="FunFam" id="3.30.160.60:FF:000145">
    <property type="entry name" value="Zinc finger protein 574"/>
    <property type="match status" value="1"/>
</dbReference>
<organism evidence="9 10">
    <name type="scientific">Ridgeia piscesae</name>
    <name type="common">Tubeworm</name>
    <dbReference type="NCBI Taxonomy" id="27915"/>
    <lineage>
        <taxon>Eukaryota</taxon>
        <taxon>Metazoa</taxon>
        <taxon>Spiralia</taxon>
        <taxon>Lophotrochozoa</taxon>
        <taxon>Annelida</taxon>
        <taxon>Polychaeta</taxon>
        <taxon>Sedentaria</taxon>
        <taxon>Canalipalpata</taxon>
        <taxon>Sabellida</taxon>
        <taxon>Siboglinidae</taxon>
        <taxon>Ridgeia</taxon>
    </lineage>
</organism>
<dbReference type="AlphaFoldDB" id="A0AAD9KK70"/>
<keyword evidence="3" id="KW-0677">Repeat</keyword>
<accession>A0AAD9KK70</accession>
<dbReference type="InterPro" id="IPR013087">
    <property type="entry name" value="Znf_C2H2_type"/>
</dbReference>
<dbReference type="InterPro" id="IPR036236">
    <property type="entry name" value="Znf_C2H2_sf"/>
</dbReference>
<protein>
    <recommendedName>
        <fullName evidence="8">C2H2-type domain-containing protein</fullName>
    </recommendedName>
</protein>
<dbReference type="Proteomes" id="UP001209878">
    <property type="component" value="Unassembled WGS sequence"/>
</dbReference>
<dbReference type="Pfam" id="PF00096">
    <property type="entry name" value="zf-C2H2"/>
    <property type="match status" value="1"/>
</dbReference>